<dbReference type="AlphaFoldDB" id="A0A0P1ART0"/>
<accession>A0A0P1ART0</accession>
<protein>
    <submittedName>
        <fullName evidence="2">Uncharacterized protein</fullName>
    </submittedName>
</protein>
<feature type="region of interest" description="Disordered" evidence="1">
    <location>
        <begin position="175"/>
        <end position="196"/>
    </location>
</feature>
<keyword evidence="3" id="KW-1185">Reference proteome</keyword>
<dbReference type="OrthoDB" id="277439at2759"/>
<proteinExistence type="predicted"/>
<name>A0A0P1ART0_PLAHL</name>
<dbReference type="GeneID" id="36409005"/>
<evidence type="ECO:0000256" key="1">
    <source>
        <dbReference type="SAM" id="MobiDB-lite"/>
    </source>
</evidence>
<dbReference type="STRING" id="4781.A0A0P1ART0"/>
<dbReference type="Proteomes" id="UP000054928">
    <property type="component" value="Unassembled WGS sequence"/>
</dbReference>
<evidence type="ECO:0000313" key="3">
    <source>
        <dbReference type="Proteomes" id="UP000054928"/>
    </source>
</evidence>
<dbReference type="RefSeq" id="XP_024580021.1">
    <property type="nucleotide sequence ID" value="XM_024729666.1"/>
</dbReference>
<organism evidence="2 3">
    <name type="scientific">Plasmopara halstedii</name>
    <name type="common">Downy mildew of sunflower</name>
    <dbReference type="NCBI Taxonomy" id="4781"/>
    <lineage>
        <taxon>Eukaryota</taxon>
        <taxon>Sar</taxon>
        <taxon>Stramenopiles</taxon>
        <taxon>Oomycota</taxon>
        <taxon>Peronosporomycetes</taxon>
        <taxon>Peronosporales</taxon>
        <taxon>Peronosporaceae</taxon>
        <taxon>Plasmopara</taxon>
    </lineage>
</organism>
<reference evidence="3" key="1">
    <citation type="submission" date="2014-09" db="EMBL/GenBank/DDBJ databases">
        <authorList>
            <person name="Sharma Rahul"/>
            <person name="Thines Marco"/>
        </authorList>
    </citation>
    <scope>NUCLEOTIDE SEQUENCE [LARGE SCALE GENOMIC DNA]</scope>
</reference>
<feature type="compositionally biased region" description="Basic and acidic residues" evidence="1">
    <location>
        <begin position="185"/>
        <end position="196"/>
    </location>
</feature>
<sequence length="284" mass="31934">MLHDAIAERCFFVDDDEEEESDAVTRLQNDWKNMPMRAAETQREKARRKLQREICTIDGVNGDCILSEGKGDRSAAEESNVVKMNKLIKVVFKMVVVTEQDKAVVANALAGGAILTEVVSMTTGISARESKAIAIDHVKGSNGAKTDSEDIDTELAVEGEKFLWLSSITSKRKRNRKNMTVQANKEPKERALARQKRSEHVLIIQRKKAAKFMSKDVPYPFYRKTRVRGGDTQSSGQHLERFLGDKCTDSSEYHEFASKTIVPLSFSKKDCKLAKKELNLIHKA</sequence>
<dbReference type="EMBL" id="CCYD01000810">
    <property type="protein sequence ID" value="CEG43652.1"/>
    <property type="molecule type" value="Genomic_DNA"/>
</dbReference>
<evidence type="ECO:0000313" key="2">
    <source>
        <dbReference type="EMBL" id="CEG43652.1"/>
    </source>
</evidence>